<dbReference type="AlphaFoldDB" id="A0ABD6X301"/>
<evidence type="ECO:0000313" key="1">
    <source>
        <dbReference type="EMBL" id="PSU16726.1"/>
    </source>
</evidence>
<organism evidence="1 2">
    <name type="scientific">Photobacterium damselae</name>
    <dbReference type="NCBI Taxonomy" id="38293"/>
    <lineage>
        <taxon>Bacteria</taxon>
        <taxon>Pseudomonadati</taxon>
        <taxon>Pseudomonadota</taxon>
        <taxon>Gammaproteobacteria</taxon>
        <taxon>Vibrionales</taxon>
        <taxon>Vibrionaceae</taxon>
        <taxon>Photobacterium</taxon>
    </lineage>
</organism>
<gene>
    <name evidence="1" type="ORF">CTM90_11645</name>
</gene>
<protein>
    <submittedName>
        <fullName evidence="1">Uncharacterized protein</fullName>
    </submittedName>
</protein>
<name>A0ABD6X301_PHODM</name>
<dbReference type="Proteomes" id="UP000241404">
    <property type="component" value="Unassembled WGS sequence"/>
</dbReference>
<sequence length="127" mass="14841">MEKNFNRIITDVLAEMLQGKTFNKCQLNTLIPLNMNKSANDIIRTLHKRGEVKISHRPPKKHMQAHWYIAPNECKQYLFSPIKSKMLNEKSKAEASYKRDISCVRGIINRRGEEAFIQIINKVKVMK</sequence>
<reference evidence="1 2" key="1">
    <citation type="submission" date="2018-03" db="EMBL/GenBank/DDBJ databases">
        <title>Whole genome sequencing of Histamine producing bacteria.</title>
        <authorList>
            <person name="Butler K."/>
        </authorList>
    </citation>
    <scope>NUCLEOTIDE SEQUENCE [LARGE SCALE GENOMIC DNA]</scope>
    <source>
        <strain evidence="1 2">BT-6</strain>
    </source>
</reference>
<accession>A0ABD6X301</accession>
<proteinExistence type="predicted"/>
<comment type="caution">
    <text evidence="1">The sequence shown here is derived from an EMBL/GenBank/DDBJ whole genome shotgun (WGS) entry which is preliminary data.</text>
</comment>
<evidence type="ECO:0000313" key="2">
    <source>
        <dbReference type="Proteomes" id="UP000241404"/>
    </source>
</evidence>
<dbReference type="RefSeq" id="WP_065172209.1">
    <property type="nucleotide sequence ID" value="NZ_LZFH01000045.1"/>
</dbReference>
<dbReference type="EMBL" id="PYMM01000006">
    <property type="protein sequence ID" value="PSU16726.1"/>
    <property type="molecule type" value="Genomic_DNA"/>
</dbReference>